<gene>
    <name evidence="11" type="ORF">HYH03_004675</name>
</gene>
<keyword evidence="9" id="KW-0472">Membrane</keyword>
<dbReference type="Proteomes" id="UP000612055">
    <property type="component" value="Unassembled WGS sequence"/>
</dbReference>
<keyword evidence="4" id="KW-0560">Oxidoreductase</keyword>
<evidence type="ECO:0000256" key="9">
    <source>
        <dbReference type="SAM" id="Phobius"/>
    </source>
</evidence>
<protein>
    <recommendedName>
        <fullName evidence="6">fumarate reductase (NADH)</fullName>
        <ecNumber evidence="6">1.3.1.6</ecNumber>
    </recommendedName>
    <alternativeName>
        <fullName evidence="7">NADH-dependent fumarate reductase</fullName>
    </alternativeName>
</protein>
<reference evidence="11" key="1">
    <citation type="journal article" date="2020" name="bioRxiv">
        <title>Comparative genomics of Chlamydomonas.</title>
        <authorList>
            <person name="Craig R.J."/>
            <person name="Hasan A.R."/>
            <person name="Ness R.W."/>
            <person name="Keightley P.D."/>
        </authorList>
    </citation>
    <scope>NUCLEOTIDE SEQUENCE</scope>
    <source>
        <strain evidence="11">CCAP 11/70</strain>
    </source>
</reference>
<dbReference type="Gene3D" id="3.50.50.60">
    <property type="entry name" value="FAD/NAD(P)-binding domain"/>
    <property type="match status" value="1"/>
</dbReference>
<dbReference type="InterPro" id="IPR050315">
    <property type="entry name" value="FAD-oxidoreductase_2"/>
</dbReference>
<keyword evidence="9" id="KW-0812">Transmembrane</keyword>
<evidence type="ECO:0000256" key="4">
    <source>
        <dbReference type="ARBA" id="ARBA00023002"/>
    </source>
</evidence>
<evidence type="ECO:0000259" key="10">
    <source>
        <dbReference type="Pfam" id="PF00890"/>
    </source>
</evidence>
<feature type="compositionally biased region" description="Low complexity" evidence="8">
    <location>
        <begin position="177"/>
        <end position="188"/>
    </location>
</feature>
<keyword evidence="3" id="KW-0274">FAD</keyword>
<sequence>MRQGARASRPSTPHAPRSPHWLLLLAASLFGFSLLVGVWSWLPPSTVLGVTAQAQAQAHAKPAHASATATATSGASSSSSAASASPHRSSSGEAAAASASSSAATGATAAAASAASGASLAAGRALVRQSQEQLHAQREAARQHKAGSGSGSGSSVSSSGSGGSGARQGRLRGGTMAATTQGQGAAPPASARIVVVGGGLAGLAAALQAAACIAPAANASAAVTCPPAACGAANTTPASNSASTTAPPPGGWAVPVLLVDKMPRLGGNSAKASSGMNALQPEGGDSEELFRGDTEKSGGGKSVPQLVAELVHNSPAAVAFLEAHGVSLPGITRLGGHSVARTRTVTGGANVGWAIVSALTAAVRANPAIRVLEGYSLRRILTSGPGAGPGAGPGPRAVTGVELAPSGPGPDGAPAPGAPPLPLPCGALVLATGGFAANPQLLRAYAPGSPAAALATTNGPWAQGEALALAAEAGAELVGMEDVQIHPTGFVDPSNPDSKTKFLAPEKLRGSGGILLSPQGSRFVDELSTRDVVAGAVGGLQGGWAWLVLGRGAAAEAGQGAVDFYVAKGLMSKADTLAAAAAAMSVPDPNLRATLEAYGRTAAGSEADPYGKAVHPHPPLPDSQLPLYLGRITPVVHYTMGGVAINEAAQALGAGGRPLPGLFAAGEVSGGVHGRNRLGGNSLLECAVFGRTAGAHAAACTAAGAAGAGAGGAAAGGGGGAAEAGAALL</sequence>
<feature type="region of interest" description="Disordered" evidence="8">
    <location>
        <begin position="386"/>
        <end position="418"/>
    </location>
</feature>
<dbReference type="EMBL" id="JAEHOE010000014">
    <property type="protein sequence ID" value="KAG2497527.1"/>
    <property type="molecule type" value="Genomic_DNA"/>
</dbReference>
<feature type="compositionally biased region" description="Basic and acidic residues" evidence="8">
    <location>
        <begin position="288"/>
        <end position="298"/>
    </location>
</feature>
<comment type="cofactor">
    <cofactor evidence="1">
        <name>FAD</name>
        <dbReference type="ChEBI" id="CHEBI:57692"/>
    </cofactor>
</comment>
<accession>A0A835Y9N1</accession>
<feature type="region of interest" description="Disordered" evidence="8">
    <location>
        <begin position="129"/>
        <end position="188"/>
    </location>
</feature>
<dbReference type="PANTHER" id="PTHR43400">
    <property type="entry name" value="FUMARATE REDUCTASE"/>
    <property type="match status" value="1"/>
</dbReference>
<evidence type="ECO:0000256" key="3">
    <source>
        <dbReference type="ARBA" id="ARBA00022827"/>
    </source>
</evidence>
<dbReference type="FunFam" id="3.90.700.10:FF:000007">
    <property type="entry name" value="NADH-dependent fumarate reductase"/>
    <property type="match status" value="1"/>
</dbReference>
<dbReference type="PANTHER" id="PTHR43400:SF1">
    <property type="entry name" value="FUMARATE REDUCTASE"/>
    <property type="match status" value="1"/>
</dbReference>
<dbReference type="Gene3D" id="3.90.700.10">
    <property type="entry name" value="Succinate dehydrogenase/fumarate reductase flavoprotein, catalytic domain"/>
    <property type="match status" value="1"/>
</dbReference>
<evidence type="ECO:0000313" key="12">
    <source>
        <dbReference type="Proteomes" id="UP000612055"/>
    </source>
</evidence>
<name>A0A835Y9N1_9CHLO</name>
<dbReference type="InterPro" id="IPR027477">
    <property type="entry name" value="Succ_DH/fumarate_Rdtase_cat_sf"/>
</dbReference>
<keyword evidence="2" id="KW-0285">Flavoprotein</keyword>
<dbReference type="EC" id="1.3.1.6" evidence="6"/>
<evidence type="ECO:0000256" key="5">
    <source>
        <dbReference type="ARBA" id="ARBA00050832"/>
    </source>
</evidence>
<evidence type="ECO:0000256" key="2">
    <source>
        <dbReference type="ARBA" id="ARBA00022630"/>
    </source>
</evidence>
<evidence type="ECO:0000256" key="6">
    <source>
        <dbReference type="ARBA" id="ARBA00067004"/>
    </source>
</evidence>
<feature type="region of interest" description="Disordered" evidence="8">
    <location>
        <begin position="269"/>
        <end position="300"/>
    </location>
</feature>
<keyword evidence="12" id="KW-1185">Reference proteome</keyword>
<dbReference type="GO" id="GO:0016156">
    <property type="term" value="F:fumarate reductase (NADH) activity"/>
    <property type="evidence" value="ECO:0007669"/>
    <property type="project" value="UniProtKB-EC"/>
</dbReference>
<evidence type="ECO:0000256" key="7">
    <source>
        <dbReference type="ARBA" id="ARBA00077246"/>
    </source>
</evidence>
<dbReference type="InterPro" id="IPR003953">
    <property type="entry name" value="FAD-dep_OxRdtase_2_FAD-bd"/>
</dbReference>
<evidence type="ECO:0000313" key="11">
    <source>
        <dbReference type="EMBL" id="KAG2497527.1"/>
    </source>
</evidence>
<evidence type="ECO:0000256" key="8">
    <source>
        <dbReference type="SAM" id="MobiDB-lite"/>
    </source>
</evidence>
<organism evidence="11 12">
    <name type="scientific">Edaphochlamys debaryana</name>
    <dbReference type="NCBI Taxonomy" id="47281"/>
    <lineage>
        <taxon>Eukaryota</taxon>
        <taxon>Viridiplantae</taxon>
        <taxon>Chlorophyta</taxon>
        <taxon>core chlorophytes</taxon>
        <taxon>Chlorophyceae</taxon>
        <taxon>CS clade</taxon>
        <taxon>Chlamydomonadales</taxon>
        <taxon>Chlamydomonadales incertae sedis</taxon>
        <taxon>Edaphochlamys</taxon>
    </lineage>
</organism>
<comment type="caution">
    <text evidence="11">The sequence shown here is derived from an EMBL/GenBank/DDBJ whole genome shotgun (WGS) entry which is preliminary data.</text>
</comment>
<dbReference type="SUPFAM" id="SSF51905">
    <property type="entry name" value="FAD/NAD(P)-binding domain"/>
    <property type="match status" value="1"/>
</dbReference>
<feature type="transmembrane region" description="Helical" evidence="9">
    <location>
        <begin position="21"/>
        <end position="42"/>
    </location>
</feature>
<dbReference type="OrthoDB" id="10254877at2759"/>
<dbReference type="Pfam" id="PF00890">
    <property type="entry name" value="FAD_binding_2"/>
    <property type="match status" value="1"/>
</dbReference>
<keyword evidence="9" id="KW-1133">Transmembrane helix</keyword>
<dbReference type="SUPFAM" id="SSF56425">
    <property type="entry name" value="Succinate dehydrogenase/fumarate reductase flavoprotein, catalytic domain"/>
    <property type="match status" value="1"/>
</dbReference>
<feature type="region of interest" description="Disordered" evidence="8">
    <location>
        <begin position="61"/>
        <end position="93"/>
    </location>
</feature>
<feature type="domain" description="FAD-dependent oxidoreductase 2 FAD-binding" evidence="10">
    <location>
        <begin position="256"/>
        <end position="683"/>
    </location>
</feature>
<dbReference type="AlphaFoldDB" id="A0A835Y9N1"/>
<feature type="compositionally biased region" description="Pro residues" evidence="8">
    <location>
        <begin position="407"/>
        <end position="418"/>
    </location>
</feature>
<evidence type="ECO:0000256" key="1">
    <source>
        <dbReference type="ARBA" id="ARBA00001974"/>
    </source>
</evidence>
<proteinExistence type="predicted"/>
<comment type="catalytic activity">
    <reaction evidence="5">
        <text>succinate + NAD(+) = fumarate + NADH + H(+)</text>
        <dbReference type="Rhea" id="RHEA:18281"/>
        <dbReference type="ChEBI" id="CHEBI:15378"/>
        <dbReference type="ChEBI" id="CHEBI:29806"/>
        <dbReference type="ChEBI" id="CHEBI:30031"/>
        <dbReference type="ChEBI" id="CHEBI:57540"/>
        <dbReference type="ChEBI" id="CHEBI:57945"/>
        <dbReference type="EC" id="1.3.1.6"/>
    </reaction>
</comment>
<dbReference type="InterPro" id="IPR036188">
    <property type="entry name" value="FAD/NAD-bd_sf"/>
</dbReference>